<dbReference type="OrthoDB" id="3431481at2"/>
<evidence type="ECO:0000313" key="2">
    <source>
        <dbReference type="Proteomes" id="UP000256661"/>
    </source>
</evidence>
<dbReference type="EMBL" id="QTTT01000001">
    <property type="protein sequence ID" value="REE96999.1"/>
    <property type="molecule type" value="Genomic_DNA"/>
</dbReference>
<accession>A0A3D9SM51</accession>
<dbReference type="PANTHER" id="PTHR40053:SF1">
    <property type="entry name" value="SPORULATION-CONTROL PROTEIN SPO0M"/>
    <property type="match status" value="1"/>
</dbReference>
<name>A0A3D9SM51_9ACTN</name>
<dbReference type="Proteomes" id="UP000256661">
    <property type="component" value="Unassembled WGS sequence"/>
</dbReference>
<dbReference type="Pfam" id="PF07070">
    <property type="entry name" value="Spo0M"/>
    <property type="match status" value="1"/>
</dbReference>
<gene>
    <name evidence="1" type="ORF">DFJ69_2454</name>
</gene>
<dbReference type="PANTHER" id="PTHR40053">
    <property type="entry name" value="SPORULATION-CONTROL PROTEIN SPO0M"/>
    <property type="match status" value="1"/>
</dbReference>
<keyword evidence="2" id="KW-1185">Reference proteome</keyword>
<dbReference type="AlphaFoldDB" id="A0A3D9SM51"/>
<proteinExistence type="predicted"/>
<evidence type="ECO:0000313" key="1">
    <source>
        <dbReference type="EMBL" id="REE96999.1"/>
    </source>
</evidence>
<dbReference type="RefSeq" id="WP_116022559.1">
    <property type="nucleotide sequence ID" value="NZ_QTTT01000001.1"/>
</dbReference>
<organism evidence="1 2">
    <name type="scientific">Thermomonospora umbrina</name>
    <dbReference type="NCBI Taxonomy" id="111806"/>
    <lineage>
        <taxon>Bacteria</taxon>
        <taxon>Bacillati</taxon>
        <taxon>Actinomycetota</taxon>
        <taxon>Actinomycetes</taxon>
        <taxon>Streptosporangiales</taxon>
        <taxon>Thermomonosporaceae</taxon>
        <taxon>Thermomonospora</taxon>
    </lineage>
</organism>
<sequence length="261" mass="29088">MVFKKLMKAMGVGGPQVETILHSSTTQPGGTISGEVNLIGGEHDSDIKHLSIALRTRVEVESGDNETLQDMEYAKVFLAREFELDDGARHSLPFTLQIPWETPLTHMYGQPLRGTTVGVATELEVARAVDATDLDPIVVNPLPAQERILEAFANIGFRFRSADCERGKIWGVRQQLPFYQEIEFFPPPQYVNGIKELEVTFVANASSMEVVLELSKRAGVFTEGQDSFARFTVDYASIGATNWEQQIENYLNQAGRKKGFF</sequence>
<protein>
    <submittedName>
        <fullName evidence="1">Sporulation-control protein</fullName>
    </submittedName>
</protein>
<reference evidence="1 2" key="1">
    <citation type="submission" date="2018-08" db="EMBL/GenBank/DDBJ databases">
        <title>Sequencing the genomes of 1000 actinobacteria strains.</title>
        <authorList>
            <person name="Klenk H.-P."/>
        </authorList>
    </citation>
    <scope>NUCLEOTIDE SEQUENCE [LARGE SCALE GENOMIC DNA]</scope>
    <source>
        <strain evidence="1 2">DSM 43927</strain>
    </source>
</reference>
<dbReference type="InterPro" id="IPR009776">
    <property type="entry name" value="Spore_0_M"/>
</dbReference>
<comment type="caution">
    <text evidence="1">The sequence shown here is derived from an EMBL/GenBank/DDBJ whole genome shotgun (WGS) entry which is preliminary data.</text>
</comment>